<reference evidence="2 3" key="1">
    <citation type="submission" date="2020-10" db="EMBL/GenBank/DDBJ databases">
        <title>Connecting structure to function with the recovery of over 1000 high-quality activated sludge metagenome-assembled genomes encoding full-length rRNA genes using long-read sequencing.</title>
        <authorList>
            <person name="Singleton C.M."/>
            <person name="Petriglieri F."/>
            <person name="Kristensen J.M."/>
            <person name="Kirkegaard R.H."/>
            <person name="Michaelsen T.Y."/>
            <person name="Andersen M.H."/>
            <person name="Karst S.M."/>
            <person name="Dueholm M.S."/>
            <person name="Nielsen P.H."/>
            <person name="Albertsen M."/>
        </authorList>
    </citation>
    <scope>NUCLEOTIDE SEQUENCE [LARGE SCALE GENOMIC DNA]</scope>
    <source>
        <strain evidence="2">EsbW_18-Q3-R4-48_BATAC.285</strain>
    </source>
</reference>
<evidence type="ECO:0000256" key="1">
    <source>
        <dbReference type="SAM" id="Phobius"/>
    </source>
</evidence>
<evidence type="ECO:0000313" key="3">
    <source>
        <dbReference type="Proteomes" id="UP000697998"/>
    </source>
</evidence>
<keyword evidence="1" id="KW-0812">Transmembrane</keyword>
<accession>A0A935UJI0</accession>
<name>A0A935UJI0_9PROT</name>
<dbReference type="Pfam" id="PF05545">
    <property type="entry name" value="FixQ"/>
    <property type="match status" value="1"/>
</dbReference>
<keyword evidence="1" id="KW-1133">Transmembrane helix</keyword>
<dbReference type="EMBL" id="JADJMH010000040">
    <property type="protein sequence ID" value="MBK7677720.1"/>
    <property type="molecule type" value="Genomic_DNA"/>
</dbReference>
<evidence type="ECO:0000313" key="2">
    <source>
        <dbReference type="EMBL" id="MBK7677720.1"/>
    </source>
</evidence>
<gene>
    <name evidence="2" type="ORF">IPJ27_24920</name>
</gene>
<comment type="caution">
    <text evidence="2">The sequence shown here is derived from an EMBL/GenBank/DDBJ whole genome shotgun (WGS) entry which is preliminary data.</text>
</comment>
<protein>
    <submittedName>
        <fullName evidence="2">CcoQ/FixQ family Cbb3-type cytochrome c oxidase assembly chaperone</fullName>
    </submittedName>
</protein>
<organism evidence="2 3">
    <name type="scientific">Candidatus Accumulibacter proximus</name>
    <dbReference type="NCBI Taxonomy" id="2954385"/>
    <lineage>
        <taxon>Bacteria</taxon>
        <taxon>Pseudomonadati</taxon>
        <taxon>Pseudomonadota</taxon>
        <taxon>Betaproteobacteria</taxon>
        <taxon>Candidatus Accumulibacter</taxon>
    </lineage>
</organism>
<sequence>MDLTIYHFVLIAAFVAIVVWVFGHKRKARFEQDARIPFEEGKD</sequence>
<keyword evidence="1" id="KW-0472">Membrane</keyword>
<proteinExistence type="predicted"/>
<dbReference type="Proteomes" id="UP000697998">
    <property type="component" value="Unassembled WGS sequence"/>
</dbReference>
<dbReference type="InterPro" id="IPR008621">
    <property type="entry name" value="Cbb3-typ_cyt_oxidase_comp"/>
</dbReference>
<feature type="transmembrane region" description="Helical" evidence="1">
    <location>
        <begin position="6"/>
        <end position="23"/>
    </location>
</feature>
<dbReference type="AlphaFoldDB" id="A0A935UJI0"/>